<protein>
    <submittedName>
        <fullName evidence="1">Uncharacterized protein</fullName>
    </submittedName>
</protein>
<sequence length="58" mass="6522">MSIHEEIVSAYEAYLKESESFETKNVKAAAARARKALGNLGKLSKGRRKEIQDRKNSL</sequence>
<dbReference type="GO" id="GO:0030527">
    <property type="term" value="F:structural constituent of chromatin"/>
    <property type="evidence" value="ECO:0007669"/>
    <property type="project" value="InterPro"/>
</dbReference>
<dbReference type="AlphaFoldDB" id="A0A381V7K6"/>
<organism evidence="1">
    <name type="scientific">marine metagenome</name>
    <dbReference type="NCBI Taxonomy" id="408172"/>
    <lineage>
        <taxon>unclassified sequences</taxon>
        <taxon>metagenomes</taxon>
        <taxon>ecological metagenomes</taxon>
    </lineage>
</organism>
<name>A0A381V7K6_9ZZZZ</name>
<proteinExistence type="predicted"/>
<dbReference type="EMBL" id="UINC01008067">
    <property type="protein sequence ID" value="SVA36356.1"/>
    <property type="molecule type" value="Genomic_DNA"/>
</dbReference>
<dbReference type="GO" id="GO:0003677">
    <property type="term" value="F:DNA binding"/>
    <property type="evidence" value="ECO:0007669"/>
    <property type="project" value="InterPro"/>
</dbReference>
<accession>A0A381V7K6</accession>
<evidence type="ECO:0000313" key="1">
    <source>
        <dbReference type="EMBL" id="SVA36356.1"/>
    </source>
</evidence>
<dbReference type="Pfam" id="PF07432">
    <property type="entry name" value="Hc1"/>
    <property type="match status" value="1"/>
</dbReference>
<dbReference type="InterPro" id="IPR010886">
    <property type="entry name" value="Hc1"/>
</dbReference>
<reference evidence="1" key="1">
    <citation type="submission" date="2018-05" db="EMBL/GenBank/DDBJ databases">
        <authorList>
            <person name="Lanie J.A."/>
            <person name="Ng W.-L."/>
            <person name="Kazmierczak K.M."/>
            <person name="Andrzejewski T.M."/>
            <person name="Davidsen T.M."/>
            <person name="Wayne K.J."/>
            <person name="Tettelin H."/>
            <person name="Glass J.I."/>
            <person name="Rusch D."/>
            <person name="Podicherti R."/>
            <person name="Tsui H.-C.T."/>
            <person name="Winkler M.E."/>
        </authorList>
    </citation>
    <scope>NUCLEOTIDE SEQUENCE</scope>
</reference>
<gene>
    <name evidence="1" type="ORF">METZ01_LOCUS89210</name>
</gene>